<feature type="non-terminal residue" evidence="2">
    <location>
        <position position="115"/>
    </location>
</feature>
<dbReference type="RefSeq" id="XP_004024374.1">
    <property type="nucleotide sequence ID" value="XM_004024325.1"/>
</dbReference>
<dbReference type="GeneID" id="14903534"/>
<protein>
    <submittedName>
        <fullName evidence="2">Protein kinase domain protein</fullName>
    </submittedName>
</protein>
<keyword evidence="2" id="KW-0418">Kinase</keyword>
<dbReference type="Gene3D" id="3.30.200.20">
    <property type="entry name" value="Phosphorylase Kinase, domain 1"/>
    <property type="match status" value="1"/>
</dbReference>
<dbReference type="PROSITE" id="PS00107">
    <property type="entry name" value="PROTEIN_KINASE_ATP"/>
    <property type="match status" value="1"/>
</dbReference>
<evidence type="ECO:0000256" key="1">
    <source>
        <dbReference type="PROSITE-ProRule" id="PRU10141"/>
    </source>
</evidence>
<keyword evidence="1" id="KW-0547">Nucleotide-binding</keyword>
<reference evidence="2 3" key="1">
    <citation type="submission" date="2011-07" db="EMBL/GenBank/DDBJ databases">
        <authorList>
            <person name="Coyne R."/>
            <person name="Brami D."/>
            <person name="Johnson J."/>
            <person name="Hostetler J."/>
            <person name="Hannick L."/>
            <person name="Clark T."/>
            <person name="Cassidy-Hanley D."/>
            <person name="Inman J."/>
        </authorList>
    </citation>
    <scope>NUCLEOTIDE SEQUENCE [LARGE SCALE GENOMIC DNA]</scope>
    <source>
        <strain evidence="2 3">G5</strain>
    </source>
</reference>
<proteinExistence type="predicted"/>
<keyword evidence="3" id="KW-1185">Reference proteome</keyword>
<keyword evidence="1" id="KW-0067">ATP-binding</keyword>
<evidence type="ECO:0000313" key="2">
    <source>
        <dbReference type="EMBL" id="EGR27464.1"/>
    </source>
</evidence>
<dbReference type="Proteomes" id="UP000008983">
    <property type="component" value="Unassembled WGS sequence"/>
</dbReference>
<dbReference type="GO" id="GO:0016301">
    <property type="term" value="F:kinase activity"/>
    <property type="evidence" value="ECO:0007669"/>
    <property type="project" value="UniProtKB-KW"/>
</dbReference>
<dbReference type="InParanoid" id="G0R4Y0"/>
<dbReference type="AlphaFoldDB" id="G0R4Y0"/>
<dbReference type="GO" id="GO:0005524">
    <property type="term" value="F:ATP binding"/>
    <property type="evidence" value="ECO:0007669"/>
    <property type="project" value="UniProtKB-UniRule"/>
</dbReference>
<evidence type="ECO:0000313" key="3">
    <source>
        <dbReference type="Proteomes" id="UP000008983"/>
    </source>
</evidence>
<accession>G0R4Y0</accession>
<sequence>MNIQTQPQSQELEQNFIRIIPHEKMKNATRKEIGQGTFGSVYKIAFENQNYALKICKLQANDAYVIQKFNQVFSEAETMQKFMLIQNSRIMPLKGISFEVDISRKSVNIGYWIPL</sequence>
<feature type="binding site" evidence="1">
    <location>
        <position position="54"/>
    </location>
    <ligand>
        <name>ATP</name>
        <dbReference type="ChEBI" id="CHEBI:30616"/>
    </ligand>
</feature>
<gene>
    <name evidence="2" type="ORF">IMG5_195450</name>
</gene>
<dbReference type="InterPro" id="IPR017441">
    <property type="entry name" value="Protein_kinase_ATP_BS"/>
</dbReference>
<organism evidence="2 3">
    <name type="scientific">Ichthyophthirius multifiliis</name>
    <name type="common">White spot disease agent</name>
    <name type="synonym">Ich</name>
    <dbReference type="NCBI Taxonomy" id="5932"/>
    <lineage>
        <taxon>Eukaryota</taxon>
        <taxon>Sar</taxon>
        <taxon>Alveolata</taxon>
        <taxon>Ciliophora</taxon>
        <taxon>Intramacronucleata</taxon>
        <taxon>Oligohymenophorea</taxon>
        <taxon>Hymenostomatida</taxon>
        <taxon>Ophryoglenina</taxon>
        <taxon>Ichthyophthirius</taxon>
    </lineage>
</organism>
<dbReference type="SUPFAM" id="SSF56112">
    <property type="entry name" value="Protein kinase-like (PK-like)"/>
    <property type="match status" value="1"/>
</dbReference>
<dbReference type="EMBL" id="GL984358">
    <property type="protein sequence ID" value="EGR27464.1"/>
    <property type="molecule type" value="Genomic_DNA"/>
</dbReference>
<keyword evidence="2" id="KW-0808">Transferase</keyword>
<name>G0R4Y0_ICHMU</name>
<dbReference type="InterPro" id="IPR011009">
    <property type="entry name" value="Kinase-like_dom_sf"/>
</dbReference>